<dbReference type="Proteomes" id="UP001178508">
    <property type="component" value="Chromosome 19"/>
</dbReference>
<protein>
    <submittedName>
        <fullName evidence="2">Uncharacterized protein</fullName>
    </submittedName>
</protein>
<accession>A0AAV1H3D1</accession>
<dbReference type="AlphaFoldDB" id="A0AAV1H3D1"/>
<feature type="compositionally biased region" description="Basic and acidic residues" evidence="1">
    <location>
        <begin position="43"/>
        <end position="67"/>
    </location>
</feature>
<feature type="region of interest" description="Disordered" evidence="1">
    <location>
        <begin position="1"/>
        <end position="73"/>
    </location>
</feature>
<feature type="compositionally biased region" description="Basic and acidic residues" evidence="1">
    <location>
        <begin position="131"/>
        <end position="147"/>
    </location>
</feature>
<proteinExistence type="predicted"/>
<evidence type="ECO:0000313" key="2">
    <source>
        <dbReference type="EMBL" id="CAJ1079934.1"/>
    </source>
</evidence>
<name>A0AAV1H3D1_XYRNO</name>
<reference evidence="2" key="1">
    <citation type="submission" date="2023-08" db="EMBL/GenBank/DDBJ databases">
        <authorList>
            <person name="Alioto T."/>
            <person name="Alioto T."/>
            <person name="Gomez Garrido J."/>
        </authorList>
    </citation>
    <scope>NUCLEOTIDE SEQUENCE</scope>
</reference>
<gene>
    <name evidence="2" type="ORF">XNOV1_A006885</name>
</gene>
<evidence type="ECO:0000256" key="1">
    <source>
        <dbReference type="SAM" id="MobiDB-lite"/>
    </source>
</evidence>
<sequence>MNAGQRRRSRPSVHTHTVRVTGAKRPACGGHRVGELNGLMMTGRREEIKSEEGRDESRGEGGGHLHMSESANQLQPVKFRELVSYGAAWTREPPQMSPEIREIERMVCDWEQEEEEEEKEGGRVDGYFGSRSREQERDEREEKLSVS</sequence>
<keyword evidence="3" id="KW-1185">Reference proteome</keyword>
<evidence type="ECO:0000313" key="3">
    <source>
        <dbReference type="Proteomes" id="UP001178508"/>
    </source>
</evidence>
<feature type="compositionally biased region" description="Basic residues" evidence="1">
    <location>
        <begin position="1"/>
        <end position="17"/>
    </location>
</feature>
<dbReference type="EMBL" id="OY660882">
    <property type="protein sequence ID" value="CAJ1079934.1"/>
    <property type="molecule type" value="Genomic_DNA"/>
</dbReference>
<feature type="compositionally biased region" description="Acidic residues" evidence="1">
    <location>
        <begin position="110"/>
        <end position="119"/>
    </location>
</feature>
<feature type="region of interest" description="Disordered" evidence="1">
    <location>
        <begin position="110"/>
        <end position="147"/>
    </location>
</feature>
<organism evidence="2 3">
    <name type="scientific">Xyrichtys novacula</name>
    <name type="common">Pearly razorfish</name>
    <name type="synonym">Hemipteronotus novacula</name>
    <dbReference type="NCBI Taxonomy" id="13765"/>
    <lineage>
        <taxon>Eukaryota</taxon>
        <taxon>Metazoa</taxon>
        <taxon>Chordata</taxon>
        <taxon>Craniata</taxon>
        <taxon>Vertebrata</taxon>
        <taxon>Euteleostomi</taxon>
        <taxon>Actinopterygii</taxon>
        <taxon>Neopterygii</taxon>
        <taxon>Teleostei</taxon>
        <taxon>Neoteleostei</taxon>
        <taxon>Acanthomorphata</taxon>
        <taxon>Eupercaria</taxon>
        <taxon>Labriformes</taxon>
        <taxon>Labridae</taxon>
        <taxon>Xyrichtys</taxon>
    </lineage>
</organism>